<protein>
    <recommendedName>
        <fullName evidence="4">Glutaredoxin domain-containing protein</fullName>
    </recommendedName>
</protein>
<feature type="domain" description="Glutaredoxin" evidence="4">
    <location>
        <begin position="93"/>
        <end position="156"/>
    </location>
</feature>
<dbReference type="InterPro" id="IPR021883">
    <property type="entry name" value="LPA1-like"/>
</dbReference>
<keyword evidence="3" id="KW-0812">Transmembrane</keyword>
<sequence>MAVAAFNPLKLASSSLNPIPSISSPSSSSTTYSFSLISGGIRNSARSPFKRCLKQTCSVRAMSSSSSSSAASSSSFGSRMEESVKKTVTDNTVVVYSKTWCSYCTEVKTLFKRLGVQPLVIELDELGPQGPQLQKVLERLTGQHTVPNVFVGGKHIGGCTDTVKLNRKGELELMLAEANENPKKEIAKTWKRGTFMITDLRGKNLRRPMATLVSSQAYINHCHLSIRVLSQAKEPFSPRRFSRCNHIERRDFSPEIPRIWTLTISRKQQPLPFNTVCFAADEPSSSSEISADARIRSEVLSPFRSVRMFFYLAFIASASLGGLIATSRLIGALANPARSGEVLEIVKGLGIDIGAASLFAFLYLRENKTKNAQMARLSREENLAKLKMRVEENNKVISVGDLRGIARLVICAGPADYIEEAFKRSREFTQGLVERGVVVVAYATDGNSPVLEFDESDTADEEMSQRRRRLWRVAPVFVSEWERWLGEQKKLAGVSSDSPVYLSLRLDGRVRGSGVGYPPWQAFVAQLPPVKGIWTGLLDGMDGRV</sequence>
<dbReference type="PANTHER" id="PTHR35498">
    <property type="entry name" value="PROTEIN LOW PSII ACCUMULATION 1, CHLOROPLASTIC"/>
    <property type="match status" value="1"/>
</dbReference>
<dbReference type="Proteomes" id="UP000836841">
    <property type="component" value="Chromosome 7"/>
</dbReference>
<dbReference type="InterPro" id="IPR036249">
    <property type="entry name" value="Thioredoxin-like_sf"/>
</dbReference>
<dbReference type="NCBIfam" id="TIGR02180">
    <property type="entry name" value="GRX_euk"/>
    <property type="match status" value="1"/>
</dbReference>
<gene>
    <name evidence="5" type="ORF">TAV2_LOCUS25568</name>
</gene>
<dbReference type="EMBL" id="OU466863">
    <property type="protein sequence ID" value="CAH2077651.1"/>
    <property type="molecule type" value="Genomic_DNA"/>
</dbReference>
<name>A0AAU9T5J2_THLAR</name>
<keyword evidence="6" id="KW-1185">Reference proteome</keyword>
<organism evidence="5 6">
    <name type="scientific">Thlaspi arvense</name>
    <name type="common">Field penny-cress</name>
    <dbReference type="NCBI Taxonomy" id="13288"/>
    <lineage>
        <taxon>Eukaryota</taxon>
        <taxon>Viridiplantae</taxon>
        <taxon>Streptophyta</taxon>
        <taxon>Embryophyta</taxon>
        <taxon>Tracheophyta</taxon>
        <taxon>Spermatophyta</taxon>
        <taxon>Magnoliopsida</taxon>
        <taxon>eudicotyledons</taxon>
        <taxon>Gunneridae</taxon>
        <taxon>Pentapetalae</taxon>
        <taxon>rosids</taxon>
        <taxon>malvids</taxon>
        <taxon>Brassicales</taxon>
        <taxon>Brassicaceae</taxon>
        <taxon>Thlaspideae</taxon>
        <taxon>Thlaspi</taxon>
    </lineage>
</organism>
<evidence type="ECO:0000256" key="1">
    <source>
        <dbReference type="ARBA" id="ARBA00007190"/>
    </source>
</evidence>
<evidence type="ECO:0000259" key="4">
    <source>
        <dbReference type="Pfam" id="PF00462"/>
    </source>
</evidence>
<dbReference type="Pfam" id="PF00462">
    <property type="entry name" value="Glutaredoxin"/>
    <property type="match status" value="1"/>
</dbReference>
<dbReference type="InterPro" id="IPR011899">
    <property type="entry name" value="Glutaredoxin_euk/vir"/>
</dbReference>
<dbReference type="CDD" id="cd03419">
    <property type="entry name" value="GRX_GRXh_1_2_like"/>
    <property type="match status" value="1"/>
</dbReference>
<dbReference type="PRINTS" id="PR00160">
    <property type="entry name" value="GLUTAREDOXIN"/>
</dbReference>
<proteinExistence type="inferred from homology"/>
<comment type="similarity">
    <text evidence="1">Belongs to the glutaredoxin family. CPYC subfamily.</text>
</comment>
<evidence type="ECO:0000313" key="5">
    <source>
        <dbReference type="EMBL" id="CAH2077651.1"/>
    </source>
</evidence>
<keyword evidence="3" id="KW-1133">Transmembrane helix</keyword>
<accession>A0AAU9T5J2</accession>
<reference evidence="5 6" key="1">
    <citation type="submission" date="2022-03" db="EMBL/GenBank/DDBJ databases">
        <authorList>
            <person name="Nunn A."/>
            <person name="Chopra R."/>
            <person name="Nunn A."/>
            <person name="Contreras Garrido A."/>
        </authorList>
    </citation>
    <scope>NUCLEOTIDE SEQUENCE [LARGE SCALE GENOMIC DNA]</scope>
</reference>
<dbReference type="Gene3D" id="3.40.30.10">
    <property type="entry name" value="Glutaredoxin"/>
    <property type="match status" value="1"/>
</dbReference>
<evidence type="ECO:0000256" key="3">
    <source>
        <dbReference type="SAM" id="Phobius"/>
    </source>
</evidence>
<feature type="transmembrane region" description="Helical" evidence="3">
    <location>
        <begin position="345"/>
        <end position="364"/>
    </location>
</feature>
<dbReference type="InterPro" id="IPR002109">
    <property type="entry name" value="Glutaredoxin"/>
</dbReference>
<dbReference type="Pfam" id="PF11998">
    <property type="entry name" value="DUF3493"/>
    <property type="match status" value="1"/>
</dbReference>
<dbReference type="AlphaFoldDB" id="A0AAU9T5J2"/>
<evidence type="ECO:0000256" key="2">
    <source>
        <dbReference type="ARBA" id="ARBA00023284"/>
    </source>
</evidence>
<feature type="transmembrane region" description="Helical" evidence="3">
    <location>
        <begin position="309"/>
        <end position="333"/>
    </location>
</feature>
<dbReference type="FunFam" id="3.40.30.10:FF:000217">
    <property type="entry name" value="Glutaredoxin-C5 chloroplastic"/>
    <property type="match status" value="1"/>
</dbReference>
<dbReference type="PANTHER" id="PTHR35498:SF1">
    <property type="entry name" value="LOW PSII ACCUMULATION-LIKE PROTEIN"/>
    <property type="match status" value="1"/>
</dbReference>
<keyword evidence="2" id="KW-0676">Redox-active center</keyword>
<dbReference type="SUPFAM" id="SSF52833">
    <property type="entry name" value="Thioredoxin-like"/>
    <property type="match status" value="1"/>
</dbReference>
<dbReference type="InterPro" id="IPR014025">
    <property type="entry name" value="Glutaredoxin_subgr"/>
</dbReference>
<evidence type="ECO:0000313" key="6">
    <source>
        <dbReference type="Proteomes" id="UP000836841"/>
    </source>
</evidence>
<dbReference type="PROSITE" id="PS51354">
    <property type="entry name" value="GLUTAREDOXIN_2"/>
    <property type="match status" value="1"/>
</dbReference>
<keyword evidence="3" id="KW-0472">Membrane</keyword>